<dbReference type="InterPro" id="IPR006442">
    <property type="entry name" value="Antitoxin_Phd/YefM"/>
</dbReference>
<reference evidence="4" key="1">
    <citation type="submission" date="2017-01" db="EMBL/GenBank/DDBJ databases">
        <title>Genome Analysis of Deinococcus marmoris KOPRI26562.</title>
        <authorList>
            <person name="Kim J.H."/>
            <person name="Oh H.-M."/>
        </authorList>
    </citation>
    <scope>NUCLEOTIDE SEQUENCE [LARGE SCALE GENOMIC DNA]</scope>
    <source>
        <strain evidence="4">PAMC 26633</strain>
    </source>
</reference>
<accession>A0A226WNR1</accession>
<dbReference type="Pfam" id="PF02604">
    <property type="entry name" value="PhdYeFM_antitox"/>
    <property type="match status" value="1"/>
</dbReference>
<name>A0A226WNR1_CABSO</name>
<organism evidence="3 4">
    <name type="scientific">Caballeronia sordidicola</name>
    <name type="common">Burkholderia sordidicola</name>
    <dbReference type="NCBI Taxonomy" id="196367"/>
    <lineage>
        <taxon>Bacteria</taxon>
        <taxon>Pseudomonadati</taxon>
        <taxon>Pseudomonadota</taxon>
        <taxon>Betaproteobacteria</taxon>
        <taxon>Burkholderiales</taxon>
        <taxon>Burkholderiaceae</taxon>
        <taxon>Caballeronia</taxon>
    </lineage>
</organism>
<dbReference type="SUPFAM" id="SSF143120">
    <property type="entry name" value="YefM-like"/>
    <property type="match status" value="1"/>
</dbReference>
<sequence length="89" mass="9710">MKIISLDKTMEAIHATQSVGISELKLNPTAVIENAGGGAVAILNRNKPVAYLLPADQYEALLDRLKDYELADLVRATQNKPLVEADIHK</sequence>
<dbReference type="EMBL" id="MTHB01000278">
    <property type="protein sequence ID" value="OXC72248.1"/>
    <property type="molecule type" value="Genomic_DNA"/>
</dbReference>
<comment type="caution">
    <text evidence="3">The sequence shown here is derived from an EMBL/GenBank/DDBJ whole genome shotgun (WGS) entry which is preliminary data.</text>
</comment>
<evidence type="ECO:0000313" key="4">
    <source>
        <dbReference type="Proteomes" id="UP000214720"/>
    </source>
</evidence>
<dbReference type="Proteomes" id="UP000214720">
    <property type="component" value="Unassembled WGS sequence"/>
</dbReference>
<evidence type="ECO:0000256" key="2">
    <source>
        <dbReference type="RuleBase" id="RU362080"/>
    </source>
</evidence>
<protein>
    <recommendedName>
        <fullName evidence="2">Antitoxin</fullName>
    </recommendedName>
</protein>
<comment type="similarity">
    <text evidence="1 2">Belongs to the phD/YefM antitoxin family.</text>
</comment>
<proteinExistence type="inferred from homology"/>
<dbReference type="InterPro" id="IPR036165">
    <property type="entry name" value="YefM-like_sf"/>
</dbReference>
<gene>
    <name evidence="3" type="ORF">BSU04_42250</name>
</gene>
<dbReference type="AlphaFoldDB" id="A0A226WNR1"/>
<evidence type="ECO:0000313" key="3">
    <source>
        <dbReference type="EMBL" id="OXC72248.1"/>
    </source>
</evidence>
<dbReference type="NCBIfam" id="TIGR01552">
    <property type="entry name" value="phd_fam"/>
    <property type="match status" value="1"/>
</dbReference>
<comment type="function">
    <text evidence="2">Antitoxin component of a type II toxin-antitoxin (TA) system.</text>
</comment>
<evidence type="ECO:0000256" key="1">
    <source>
        <dbReference type="ARBA" id="ARBA00009981"/>
    </source>
</evidence>